<dbReference type="RefSeq" id="WP_345098133.1">
    <property type="nucleotide sequence ID" value="NZ_BAABGS010000012.1"/>
</dbReference>
<dbReference type="PANTHER" id="PTHR30528:SF0">
    <property type="entry name" value="CYTOPLASMIC PROTEIN"/>
    <property type="match status" value="1"/>
</dbReference>
<reference evidence="2" key="1">
    <citation type="journal article" date="2019" name="Int. J. Syst. Evol. Microbiol.">
        <title>The Global Catalogue of Microorganisms (GCM) 10K type strain sequencing project: providing services to taxonomists for standard genome sequencing and annotation.</title>
        <authorList>
            <consortium name="The Broad Institute Genomics Platform"/>
            <consortium name="The Broad Institute Genome Sequencing Center for Infectious Disease"/>
            <person name="Wu L."/>
            <person name="Ma J."/>
        </authorList>
    </citation>
    <scope>NUCLEOTIDE SEQUENCE [LARGE SCALE GENOMIC DNA]</scope>
    <source>
        <strain evidence="2">KCTC 23707</strain>
    </source>
</reference>
<accession>A0ABW5DIA9</accession>
<proteinExistence type="predicted"/>
<name>A0ABW5DIA9_9HYPH</name>
<protein>
    <submittedName>
        <fullName evidence="1">Winged helix-turn-helix domain-containing protein</fullName>
    </submittedName>
</protein>
<keyword evidence="2" id="KW-1185">Reference proteome</keyword>
<dbReference type="InterPro" id="IPR009351">
    <property type="entry name" value="AlkZ-like"/>
</dbReference>
<evidence type="ECO:0000313" key="2">
    <source>
        <dbReference type="Proteomes" id="UP001597373"/>
    </source>
</evidence>
<dbReference type="Proteomes" id="UP001597373">
    <property type="component" value="Unassembled WGS sequence"/>
</dbReference>
<organism evidence="1 2">
    <name type="scientific">Chelativorans composti</name>
    <dbReference type="NCBI Taxonomy" id="768533"/>
    <lineage>
        <taxon>Bacteria</taxon>
        <taxon>Pseudomonadati</taxon>
        <taxon>Pseudomonadota</taxon>
        <taxon>Alphaproteobacteria</taxon>
        <taxon>Hyphomicrobiales</taxon>
        <taxon>Phyllobacteriaceae</taxon>
        <taxon>Chelativorans</taxon>
    </lineage>
</organism>
<evidence type="ECO:0000313" key="1">
    <source>
        <dbReference type="EMBL" id="MFD2260857.1"/>
    </source>
</evidence>
<dbReference type="PANTHER" id="PTHR30528">
    <property type="entry name" value="CYTOPLASMIC PROTEIN"/>
    <property type="match status" value="1"/>
</dbReference>
<dbReference type="EMBL" id="JBHUIR010000054">
    <property type="protein sequence ID" value="MFD2260857.1"/>
    <property type="molecule type" value="Genomic_DNA"/>
</dbReference>
<comment type="caution">
    <text evidence="1">The sequence shown here is derived from an EMBL/GenBank/DDBJ whole genome shotgun (WGS) entry which is preliminary data.</text>
</comment>
<gene>
    <name evidence="1" type="ORF">ACFSMZ_13975</name>
</gene>
<dbReference type="Pfam" id="PF06224">
    <property type="entry name" value="AlkZ-like"/>
    <property type="match status" value="1"/>
</dbReference>
<sequence>MTRDTIGLAQARRIALAAQGFGTRPRPEGAEPTRQHIVRVLQRLGAFQIDSVNVVTRAHYMPAFSRLGPYPAQLVDASLSRKPRRAFEYWAHEASLLPAEVHPLLRWRMEEGRAGRGIYKGLATFGREMRDFIDQVLAEVERNGPLTAAAIEGHRGASGWWQWSEAKRALEWLFWAGLVTTHSRGPNFERLYDIPDRVMPREILALPTPEPREAKRGLIERAARALGIATRSDLRDYFRLRPDDAYPRIEELVEDGTLFPVRVEGWSQTAYLHREARTPRKVRAAALLAPFDPLIWERSRVERLFDFRYRLGIYTPVHNRVHGYYVFPFLLDDQLVARVDLKADRKVGVLRVLSAHPEDDAPDETPARLAAELGRMAAWLGLERAEMSGRDCPFAQRLARALEDAPEVNPRYVTKDDKVTS</sequence>